<keyword evidence="2" id="KW-1185">Reference proteome</keyword>
<protein>
    <submittedName>
        <fullName evidence="1">Uncharacterized protein</fullName>
    </submittedName>
</protein>
<reference evidence="1 2" key="1">
    <citation type="submission" date="2021-06" db="EMBL/GenBank/DDBJ databases">
        <title>Caerostris darwini draft genome.</title>
        <authorList>
            <person name="Kono N."/>
            <person name="Arakawa K."/>
        </authorList>
    </citation>
    <scope>NUCLEOTIDE SEQUENCE [LARGE SCALE GENOMIC DNA]</scope>
</reference>
<evidence type="ECO:0000313" key="1">
    <source>
        <dbReference type="EMBL" id="GIY63279.1"/>
    </source>
</evidence>
<proteinExistence type="predicted"/>
<sequence length="75" mass="8599">MLLSEESCGISSNNLDLVTHPLLLSESYSKVSEANYRSKLRYQMEYYCAQKNLVECCLTTFMLLQESYSKVSEAN</sequence>
<accession>A0AAV4UZV8</accession>
<dbReference type="EMBL" id="BPLQ01012170">
    <property type="protein sequence ID" value="GIY63279.1"/>
    <property type="molecule type" value="Genomic_DNA"/>
</dbReference>
<gene>
    <name evidence="1" type="ORF">CDAR_272271</name>
</gene>
<dbReference type="AlphaFoldDB" id="A0AAV4UZV8"/>
<comment type="caution">
    <text evidence="1">The sequence shown here is derived from an EMBL/GenBank/DDBJ whole genome shotgun (WGS) entry which is preliminary data.</text>
</comment>
<evidence type="ECO:0000313" key="2">
    <source>
        <dbReference type="Proteomes" id="UP001054837"/>
    </source>
</evidence>
<dbReference type="Proteomes" id="UP001054837">
    <property type="component" value="Unassembled WGS sequence"/>
</dbReference>
<name>A0AAV4UZV8_9ARAC</name>
<organism evidence="1 2">
    <name type="scientific">Caerostris darwini</name>
    <dbReference type="NCBI Taxonomy" id="1538125"/>
    <lineage>
        <taxon>Eukaryota</taxon>
        <taxon>Metazoa</taxon>
        <taxon>Ecdysozoa</taxon>
        <taxon>Arthropoda</taxon>
        <taxon>Chelicerata</taxon>
        <taxon>Arachnida</taxon>
        <taxon>Araneae</taxon>
        <taxon>Araneomorphae</taxon>
        <taxon>Entelegynae</taxon>
        <taxon>Araneoidea</taxon>
        <taxon>Araneidae</taxon>
        <taxon>Caerostris</taxon>
    </lineage>
</organism>